<accession>A0A1D8N4G6</accession>
<sequence>MCRSLLFINRLSSPYIGTVCPSPFLLNDITTTNLSSSCHEEVYIWRCSSVVDGCWLFQRSCHYIGQYAHSGIANNRAALIGIKFGTQRG</sequence>
<evidence type="ECO:0000313" key="2">
    <source>
        <dbReference type="Proteomes" id="UP000182444"/>
    </source>
</evidence>
<organism evidence="1 2">
    <name type="scientific">Yarrowia lipolytica</name>
    <name type="common">Candida lipolytica</name>
    <dbReference type="NCBI Taxonomy" id="4952"/>
    <lineage>
        <taxon>Eukaryota</taxon>
        <taxon>Fungi</taxon>
        <taxon>Dikarya</taxon>
        <taxon>Ascomycota</taxon>
        <taxon>Saccharomycotina</taxon>
        <taxon>Dipodascomycetes</taxon>
        <taxon>Dipodascales</taxon>
        <taxon>Dipodascales incertae sedis</taxon>
        <taxon>Yarrowia</taxon>
    </lineage>
</organism>
<evidence type="ECO:0000313" key="1">
    <source>
        <dbReference type="EMBL" id="AOW00539.1"/>
    </source>
</evidence>
<proteinExistence type="predicted"/>
<dbReference type="GeneID" id="94582401"/>
<dbReference type="RefSeq" id="XP_068137841.1">
    <property type="nucleotide sequence ID" value="XM_068281740.1"/>
</dbReference>
<dbReference type="EMBL" id="CP017553">
    <property type="protein sequence ID" value="AOW00539.1"/>
    <property type="molecule type" value="Genomic_DNA"/>
</dbReference>
<name>A0A1D8N4G6_YARLL</name>
<reference evidence="1 2" key="1">
    <citation type="journal article" date="2016" name="PLoS ONE">
        <title>Sequence Assembly of Yarrowia lipolytica Strain W29/CLIB89 Shows Transposable Element Diversity.</title>
        <authorList>
            <person name="Magnan C."/>
            <person name="Yu J."/>
            <person name="Chang I."/>
            <person name="Jahn E."/>
            <person name="Kanomata Y."/>
            <person name="Wu J."/>
            <person name="Zeller M."/>
            <person name="Oakes M."/>
            <person name="Baldi P."/>
            <person name="Sandmeyer S."/>
        </authorList>
    </citation>
    <scope>NUCLEOTIDE SEQUENCE [LARGE SCALE GENOMIC DNA]</scope>
    <source>
        <strain evidence="2">CLIB89(W29)</strain>
    </source>
</reference>
<gene>
    <name evidence="1" type="ORF">YALI1_A11833g</name>
</gene>
<dbReference type="AlphaFoldDB" id="A0A1D8N4G6"/>
<protein>
    <submittedName>
        <fullName evidence="1">Uncharacterized protein</fullName>
    </submittedName>
</protein>
<dbReference type="Proteomes" id="UP000182444">
    <property type="component" value="Chromosome 1A"/>
</dbReference>
<dbReference type="VEuPathDB" id="FungiDB:YALI1_A11833g"/>